<organism evidence="1 2">
    <name type="scientific">Agrococcus carbonis</name>
    <dbReference type="NCBI Taxonomy" id="684552"/>
    <lineage>
        <taxon>Bacteria</taxon>
        <taxon>Bacillati</taxon>
        <taxon>Actinomycetota</taxon>
        <taxon>Actinomycetes</taxon>
        <taxon>Micrococcales</taxon>
        <taxon>Microbacteriaceae</taxon>
        <taxon>Agrococcus</taxon>
    </lineage>
</organism>
<evidence type="ECO:0008006" key="3">
    <source>
        <dbReference type="Google" id="ProtNLM"/>
    </source>
</evidence>
<gene>
    <name evidence="1" type="ORF">SAMN04489719_2384</name>
</gene>
<evidence type="ECO:0000313" key="1">
    <source>
        <dbReference type="EMBL" id="SDS46651.1"/>
    </source>
</evidence>
<dbReference type="OrthoDB" id="8370557at2"/>
<dbReference type="STRING" id="684552.SAMN04489719_2384"/>
<name>A0A1H1SFF2_9MICO</name>
<dbReference type="RefSeq" id="WP_092667203.1">
    <property type="nucleotide sequence ID" value="NZ_LT629734.1"/>
</dbReference>
<accession>A0A1H1SFF2</accession>
<dbReference type="Proteomes" id="UP000199649">
    <property type="component" value="Chromosome I"/>
</dbReference>
<sequence>MTRFAIDAPVALRLVRDGLSAGEHQLVGAGALRSQAMQLLWAEVRAGALPEADARALLEALAALKVRLLADRVSRSVAWRLAGQLDWEDVRDAEPLAVASLQADVLVTDDARLAAAADGIVERVGYDALRRALA</sequence>
<dbReference type="Gene3D" id="3.40.50.1010">
    <property type="entry name" value="5'-nuclease"/>
    <property type="match status" value="1"/>
</dbReference>
<keyword evidence="2" id="KW-1185">Reference proteome</keyword>
<evidence type="ECO:0000313" key="2">
    <source>
        <dbReference type="Proteomes" id="UP000199649"/>
    </source>
</evidence>
<dbReference type="AlphaFoldDB" id="A0A1H1SFF2"/>
<proteinExistence type="predicted"/>
<reference evidence="2" key="1">
    <citation type="submission" date="2016-10" db="EMBL/GenBank/DDBJ databases">
        <authorList>
            <person name="Varghese N."/>
            <person name="Submissions S."/>
        </authorList>
    </citation>
    <scope>NUCLEOTIDE SEQUENCE [LARGE SCALE GENOMIC DNA]</scope>
    <source>
        <strain evidence="2">DSM 22965</strain>
    </source>
</reference>
<dbReference type="EMBL" id="LT629734">
    <property type="protein sequence ID" value="SDS46651.1"/>
    <property type="molecule type" value="Genomic_DNA"/>
</dbReference>
<protein>
    <recommendedName>
        <fullName evidence="3">PIN domain-containing protein</fullName>
    </recommendedName>
</protein>